<keyword evidence="2" id="KW-1185">Reference proteome</keyword>
<dbReference type="KEGG" id="psoj:PHYSODRAFT_297039"/>
<protein>
    <submittedName>
        <fullName evidence="1">Uncharacterized protein</fullName>
    </submittedName>
</protein>
<dbReference type="InParanoid" id="G4YSA8"/>
<sequence>MTYSYNSSHCHDEKAISPQIRASFDDGLGESDDWWSCLVFNDKLPLLDAWGWHDAPLTVWFEDKLSASGCRFTNNLVTKKACDCRIVTSLAVRAAMGISHATSAVCAALDAFVELRLVLFGASAACGYCVGLRLVLVAALQLSE</sequence>
<accession>G4YSA8</accession>
<dbReference type="GeneID" id="20641436"/>
<proteinExistence type="predicted"/>
<name>G4YSA8_PHYSP</name>
<dbReference type="Proteomes" id="UP000002640">
    <property type="component" value="Unassembled WGS sequence"/>
</dbReference>
<organism evidence="1 2">
    <name type="scientific">Phytophthora sojae (strain P6497)</name>
    <name type="common">Soybean stem and root rot agent</name>
    <name type="synonym">Phytophthora megasperma f. sp. glycines</name>
    <dbReference type="NCBI Taxonomy" id="1094619"/>
    <lineage>
        <taxon>Eukaryota</taxon>
        <taxon>Sar</taxon>
        <taxon>Stramenopiles</taxon>
        <taxon>Oomycota</taxon>
        <taxon>Peronosporomycetes</taxon>
        <taxon>Peronosporales</taxon>
        <taxon>Peronosporaceae</taxon>
        <taxon>Phytophthora</taxon>
    </lineage>
</organism>
<dbReference type="AlphaFoldDB" id="G4YSA8"/>
<dbReference type="RefSeq" id="XP_009520627.1">
    <property type="nucleotide sequence ID" value="XM_009522332.1"/>
</dbReference>
<gene>
    <name evidence="1" type="ORF">PHYSODRAFT_297039</name>
</gene>
<evidence type="ECO:0000313" key="1">
    <source>
        <dbReference type="EMBL" id="EGZ25339.1"/>
    </source>
</evidence>
<evidence type="ECO:0000313" key="2">
    <source>
        <dbReference type="Proteomes" id="UP000002640"/>
    </source>
</evidence>
<reference evidence="1 2" key="1">
    <citation type="journal article" date="2006" name="Science">
        <title>Phytophthora genome sequences uncover evolutionary origins and mechanisms of pathogenesis.</title>
        <authorList>
            <person name="Tyler B.M."/>
            <person name="Tripathy S."/>
            <person name="Zhang X."/>
            <person name="Dehal P."/>
            <person name="Jiang R.H."/>
            <person name="Aerts A."/>
            <person name="Arredondo F.D."/>
            <person name="Baxter L."/>
            <person name="Bensasson D."/>
            <person name="Beynon J.L."/>
            <person name="Chapman J."/>
            <person name="Damasceno C.M."/>
            <person name="Dorrance A.E."/>
            <person name="Dou D."/>
            <person name="Dickerman A.W."/>
            <person name="Dubchak I.L."/>
            <person name="Garbelotto M."/>
            <person name="Gijzen M."/>
            <person name="Gordon S.G."/>
            <person name="Govers F."/>
            <person name="Grunwald N.J."/>
            <person name="Huang W."/>
            <person name="Ivors K.L."/>
            <person name="Jones R.W."/>
            <person name="Kamoun S."/>
            <person name="Krampis K."/>
            <person name="Lamour K.H."/>
            <person name="Lee M.K."/>
            <person name="McDonald W.H."/>
            <person name="Medina M."/>
            <person name="Meijer H.J."/>
            <person name="Nordberg E.K."/>
            <person name="Maclean D.J."/>
            <person name="Ospina-Giraldo M.D."/>
            <person name="Morris P.F."/>
            <person name="Phuntumart V."/>
            <person name="Putnam N.H."/>
            <person name="Rash S."/>
            <person name="Rose J.K."/>
            <person name="Sakihama Y."/>
            <person name="Salamov A.A."/>
            <person name="Savidor A."/>
            <person name="Scheuring C.F."/>
            <person name="Smith B.M."/>
            <person name="Sobral B.W."/>
            <person name="Terry A."/>
            <person name="Torto-Alalibo T.A."/>
            <person name="Win J."/>
            <person name="Xu Z."/>
            <person name="Zhang H."/>
            <person name="Grigoriev I.V."/>
            <person name="Rokhsar D.S."/>
            <person name="Boore J.L."/>
        </authorList>
    </citation>
    <scope>NUCLEOTIDE SEQUENCE [LARGE SCALE GENOMIC DNA]</scope>
    <source>
        <strain evidence="1 2">P6497</strain>
    </source>
</reference>
<dbReference type="EMBL" id="JH159152">
    <property type="protein sequence ID" value="EGZ25339.1"/>
    <property type="molecule type" value="Genomic_DNA"/>
</dbReference>